<evidence type="ECO:0000256" key="1">
    <source>
        <dbReference type="SAM" id="MobiDB-lite"/>
    </source>
</evidence>
<reference evidence="2 3" key="1">
    <citation type="submission" date="2021-02" db="EMBL/GenBank/DDBJ databases">
        <title>Genome assembly of Pseudopithomyces chartarum.</title>
        <authorList>
            <person name="Jauregui R."/>
            <person name="Singh J."/>
            <person name="Voisey C."/>
        </authorList>
    </citation>
    <scope>NUCLEOTIDE SEQUENCE [LARGE SCALE GENOMIC DNA]</scope>
    <source>
        <strain evidence="2 3">AGR01</strain>
    </source>
</reference>
<feature type="region of interest" description="Disordered" evidence="1">
    <location>
        <begin position="20"/>
        <end position="59"/>
    </location>
</feature>
<accession>A0AAN6LRH1</accession>
<organism evidence="2 3">
    <name type="scientific">Pseudopithomyces chartarum</name>
    <dbReference type="NCBI Taxonomy" id="1892770"/>
    <lineage>
        <taxon>Eukaryota</taxon>
        <taxon>Fungi</taxon>
        <taxon>Dikarya</taxon>
        <taxon>Ascomycota</taxon>
        <taxon>Pezizomycotina</taxon>
        <taxon>Dothideomycetes</taxon>
        <taxon>Pleosporomycetidae</taxon>
        <taxon>Pleosporales</taxon>
        <taxon>Massarineae</taxon>
        <taxon>Didymosphaeriaceae</taxon>
        <taxon>Pseudopithomyces</taxon>
    </lineage>
</organism>
<name>A0AAN6LRH1_9PLEO</name>
<comment type="caution">
    <text evidence="2">The sequence shown here is derived from an EMBL/GenBank/DDBJ whole genome shotgun (WGS) entry which is preliminary data.</text>
</comment>
<feature type="compositionally biased region" description="Basic and acidic residues" evidence="1">
    <location>
        <begin position="490"/>
        <end position="507"/>
    </location>
</feature>
<evidence type="ECO:0000313" key="2">
    <source>
        <dbReference type="EMBL" id="KAK3202677.1"/>
    </source>
</evidence>
<dbReference type="EMBL" id="WVTA01000013">
    <property type="protein sequence ID" value="KAK3202677.1"/>
    <property type="molecule type" value="Genomic_DNA"/>
</dbReference>
<sequence>MSRLLGKAVQGLSTGIGLASEKYHDHKERKAILAEQEQSGRTAGNNTQEQGPRRNDTSLEDDALADDERIWALDEAAGPPPAYEATPSNPDDVVVELAHNVALSRDRFIHAHGGEVSRLAHPVVIPQKRPGSKARGWTRAYAPDLEPLGIDQDAFMKFLQSWDDVTKGFKWFKTVSLASGLVGMAFPGPVMMAVTTAVSLAAEAGQEMQDRYKTNSFLDRMNNEVFMPAGLYAMVILCKQDASVTGGLQLSVDTVNLENAKAMSKYGLPGSDDLPPPSKSAKFTRSIRSASGKANVDEMPLEIAPLIYPALEDMVQRPELQRDESFKQRMMRNKNFVSDYFDRRAKADFAGNNPNAALTKASGEMPEFKSRFADPNNACNNGHIVSLVTGGKVVVESSGLLGGRGRGGPGGGRQRGGLLGNALRGGQQESSYVDDRSRGFDGGRFGARGGLLGARQGGRTLGFGYEDGDRTQSRGRGGLLQNRRQAAESQLRKVGEDGKLLPREKQPEQQARGPIGYAMKGVKKVMKPDVMYLTIVNLPTTEEMEIAREALGMDRRGWQEMIEGLRRR</sequence>
<protein>
    <submittedName>
        <fullName evidence="2">Uncharacterized protein</fullName>
    </submittedName>
</protein>
<feature type="region of interest" description="Disordered" evidence="1">
    <location>
        <begin position="463"/>
        <end position="512"/>
    </location>
</feature>
<dbReference type="PANTHER" id="PTHR38887:SF1">
    <property type="entry name" value="RAS MODIFICATION PROTEIN ERF4"/>
    <property type="match status" value="1"/>
</dbReference>
<feature type="compositionally biased region" description="Polar residues" evidence="1">
    <location>
        <begin position="36"/>
        <end position="50"/>
    </location>
</feature>
<gene>
    <name evidence="2" type="ORF">GRF29_154g328918</name>
</gene>
<evidence type="ECO:0000313" key="3">
    <source>
        <dbReference type="Proteomes" id="UP001280581"/>
    </source>
</evidence>
<dbReference type="AlphaFoldDB" id="A0AAN6LRH1"/>
<proteinExistence type="predicted"/>
<dbReference type="Proteomes" id="UP001280581">
    <property type="component" value="Unassembled WGS sequence"/>
</dbReference>
<feature type="compositionally biased region" description="Basic and acidic residues" evidence="1">
    <location>
        <begin position="21"/>
        <end position="32"/>
    </location>
</feature>
<dbReference type="PANTHER" id="PTHR38887">
    <property type="entry name" value="CHROMOSOME 21, WHOLE GENOME SHOTGUN SEQUENCE"/>
    <property type="match status" value="1"/>
</dbReference>
<keyword evidence="3" id="KW-1185">Reference proteome</keyword>
<dbReference type="InterPro" id="IPR053221">
    <property type="entry name" value="Burnettramic_acid_biosynth"/>
</dbReference>